<dbReference type="InterPro" id="IPR050122">
    <property type="entry name" value="RTK"/>
</dbReference>
<dbReference type="GeneID" id="118409814"/>
<dbReference type="InterPro" id="IPR011009">
    <property type="entry name" value="Kinase-like_dom_sf"/>
</dbReference>
<dbReference type="Gene3D" id="3.30.200.20">
    <property type="entry name" value="Phosphorylase Kinase, domain 1"/>
    <property type="match status" value="1"/>
</dbReference>
<feature type="transmembrane region" description="Helical" evidence="6">
    <location>
        <begin position="329"/>
        <end position="354"/>
    </location>
</feature>
<evidence type="ECO:0000256" key="5">
    <source>
        <dbReference type="SAM" id="MobiDB-lite"/>
    </source>
</evidence>
<dbReference type="CDD" id="cd00192">
    <property type="entry name" value="PTKc"/>
    <property type="match status" value="1"/>
</dbReference>
<evidence type="ECO:0000313" key="10">
    <source>
        <dbReference type="RefSeq" id="XP_035667026.1"/>
    </source>
</evidence>
<evidence type="ECO:0000256" key="1">
    <source>
        <dbReference type="ARBA" id="ARBA00004479"/>
    </source>
</evidence>
<dbReference type="AlphaFoldDB" id="A0A9J7MH51"/>
<reference evidence="10" key="1">
    <citation type="journal article" date="2016" name="Genome Biol. Evol.">
        <title>Conserved non-coding elements in the most distant genera of cephalochordates: the Goldilocks principle.</title>
        <authorList>
            <person name="Yue J.X."/>
            <person name="Kozmikova I."/>
            <person name="Ono H."/>
            <person name="Nossa C.W."/>
            <person name="Kozmik Z."/>
            <person name="Putnam N.H."/>
            <person name="Yu J.K."/>
            <person name="Holland L.Z."/>
        </authorList>
    </citation>
    <scope>NUCLEOTIDE SEQUENCE</scope>
</reference>
<protein>
    <submittedName>
        <fullName evidence="10">Insulin-like peptide receptor</fullName>
    </submittedName>
</protein>
<dbReference type="OMA" id="GRCTIKS"/>
<feature type="region of interest" description="Disordered" evidence="5">
    <location>
        <begin position="710"/>
        <end position="793"/>
    </location>
</feature>
<dbReference type="GO" id="GO:0005524">
    <property type="term" value="F:ATP binding"/>
    <property type="evidence" value="ECO:0007669"/>
    <property type="project" value="UniProtKB-UniRule"/>
</dbReference>
<feature type="signal peptide" evidence="7">
    <location>
        <begin position="1"/>
        <end position="20"/>
    </location>
</feature>
<dbReference type="Pfam" id="PF07714">
    <property type="entry name" value="PK_Tyr_Ser-Thr"/>
    <property type="match status" value="1"/>
</dbReference>
<evidence type="ECO:0000259" key="8">
    <source>
        <dbReference type="PROSITE" id="PS50011"/>
    </source>
</evidence>
<dbReference type="PROSITE" id="PS50011">
    <property type="entry name" value="PROTEIN_KINASE_DOM"/>
    <property type="match status" value="1"/>
</dbReference>
<dbReference type="GO" id="GO:0043235">
    <property type="term" value="C:receptor complex"/>
    <property type="evidence" value="ECO:0000318"/>
    <property type="project" value="GO_Central"/>
</dbReference>
<keyword evidence="6" id="KW-1133">Transmembrane helix</keyword>
<dbReference type="InterPro" id="IPR001245">
    <property type="entry name" value="Ser-Thr/Tyr_kinase_cat_dom"/>
</dbReference>
<reference evidence="9" key="2">
    <citation type="journal article" date="2020" name="Nat. Ecol. Evol.">
        <title>Deeply conserved synteny resolves early events in vertebrate evolution.</title>
        <authorList>
            <person name="Simakov O."/>
            <person name="Marletaz F."/>
            <person name="Yue J.X."/>
            <person name="O'Connell B."/>
            <person name="Jenkins J."/>
            <person name="Brandt A."/>
            <person name="Calef R."/>
            <person name="Tung C.H."/>
            <person name="Huang T.K."/>
            <person name="Schmutz J."/>
            <person name="Satoh N."/>
            <person name="Yu J.K."/>
            <person name="Putnam N.H."/>
            <person name="Green R.E."/>
            <person name="Rokhsar D.S."/>
        </authorList>
    </citation>
    <scope>NUCLEOTIDE SEQUENCE [LARGE SCALE GENOMIC DNA]</scope>
    <source>
        <strain evidence="9">S238N-H82</strain>
    </source>
</reference>
<dbReference type="PANTHER" id="PTHR24416:SF620">
    <property type="entry name" value="TYROSINE-PROTEIN KINASE RECEPTOR TORSO"/>
    <property type="match status" value="1"/>
</dbReference>
<comment type="subcellular location">
    <subcellularLocation>
        <location evidence="1">Membrane</location>
        <topology evidence="1">Single-pass type I membrane protein</topology>
    </subcellularLocation>
</comment>
<dbReference type="PROSITE" id="PS00107">
    <property type="entry name" value="PROTEIN_KINASE_ATP"/>
    <property type="match status" value="1"/>
</dbReference>
<name>A0A9J7MH51_BRAFL</name>
<keyword evidence="9" id="KW-1185">Reference proteome</keyword>
<dbReference type="GO" id="GO:0005886">
    <property type="term" value="C:plasma membrane"/>
    <property type="evidence" value="ECO:0000318"/>
    <property type="project" value="GO_Central"/>
</dbReference>
<dbReference type="Proteomes" id="UP000001554">
    <property type="component" value="Chromosome 2"/>
</dbReference>
<evidence type="ECO:0000313" key="9">
    <source>
        <dbReference type="Proteomes" id="UP000001554"/>
    </source>
</evidence>
<evidence type="ECO:0000256" key="6">
    <source>
        <dbReference type="SAM" id="Phobius"/>
    </source>
</evidence>
<accession>A0A9J7MH51</accession>
<dbReference type="PROSITE" id="PS00109">
    <property type="entry name" value="PROTEIN_KINASE_TYR"/>
    <property type="match status" value="1"/>
</dbReference>
<feature type="binding site" evidence="4">
    <location>
        <position position="435"/>
    </location>
    <ligand>
        <name>ATP</name>
        <dbReference type="ChEBI" id="CHEBI:30616"/>
    </ligand>
</feature>
<dbReference type="InterPro" id="IPR000719">
    <property type="entry name" value="Prot_kinase_dom"/>
</dbReference>
<dbReference type="PRINTS" id="PR00109">
    <property type="entry name" value="TYRKINASE"/>
</dbReference>
<dbReference type="InterPro" id="IPR017441">
    <property type="entry name" value="Protein_kinase_ATP_BS"/>
</dbReference>
<feature type="chain" id="PRO_5039949130" evidence="7">
    <location>
        <begin position="21"/>
        <end position="793"/>
    </location>
</feature>
<dbReference type="PANTHER" id="PTHR24416">
    <property type="entry name" value="TYROSINE-PROTEIN KINASE RECEPTOR"/>
    <property type="match status" value="1"/>
</dbReference>
<keyword evidence="6" id="KW-0472">Membrane</keyword>
<reference evidence="10" key="3">
    <citation type="submission" date="2025-08" db="UniProtKB">
        <authorList>
            <consortium name="RefSeq"/>
        </authorList>
    </citation>
    <scope>IDENTIFICATION</scope>
</reference>
<keyword evidence="6" id="KW-0812">Transmembrane</keyword>
<dbReference type="KEGG" id="bfo:118409814"/>
<organism evidence="9 10">
    <name type="scientific">Branchiostoma floridae</name>
    <name type="common">Florida lancelet</name>
    <name type="synonym">Amphioxus</name>
    <dbReference type="NCBI Taxonomy" id="7739"/>
    <lineage>
        <taxon>Eukaryota</taxon>
        <taxon>Metazoa</taxon>
        <taxon>Chordata</taxon>
        <taxon>Cephalochordata</taxon>
        <taxon>Leptocardii</taxon>
        <taxon>Amphioxiformes</taxon>
        <taxon>Branchiostomatidae</taxon>
        <taxon>Branchiostoma</taxon>
    </lineage>
</organism>
<keyword evidence="7" id="KW-0732">Signal</keyword>
<evidence type="ECO:0000256" key="3">
    <source>
        <dbReference type="ARBA" id="ARBA00051243"/>
    </source>
</evidence>
<dbReference type="OrthoDB" id="535945at2759"/>
<keyword evidence="4" id="KW-0547">Nucleotide-binding</keyword>
<dbReference type="FunFam" id="1.10.510.10:FF:001713">
    <property type="entry name" value="Uncharacterized protein"/>
    <property type="match status" value="1"/>
</dbReference>
<dbReference type="Gene3D" id="1.10.510.10">
    <property type="entry name" value="Transferase(Phosphotransferase) domain 1"/>
    <property type="match status" value="1"/>
</dbReference>
<dbReference type="GO" id="GO:0004714">
    <property type="term" value="F:transmembrane receptor protein tyrosine kinase activity"/>
    <property type="evidence" value="ECO:0000318"/>
    <property type="project" value="GO_Central"/>
</dbReference>
<evidence type="ECO:0000256" key="7">
    <source>
        <dbReference type="SAM" id="SignalP"/>
    </source>
</evidence>
<dbReference type="SUPFAM" id="SSF56112">
    <property type="entry name" value="Protein kinase-like (PK-like)"/>
    <property type="match status" value="1"/>
</dbReference>
<gene>
    <name evidence="10" type="primary">LOC118409814</name>
</gene>
<feature type="domain" description="Protein kinase" evidence="8">
    <location>
        <begin position="401"/>
        <end position="675"/>
    </location>
</feature>
<dbReference type="GO" id="GO:0007169">
    <property type="term" value="P:cell surface receptor protein tyrosine kinase signaling pathway"/>
    <property type="evidence" value="ECO:0000318"/>
    <property type="project" value="GO_Central"/>
</dbReference>
<comment type="catalytic activity">
    <reaction evidence="3">
        <text>L-tyrosyl-[protein] + ATP = O-phospho-L-tyrosyl-[protein] + ADP + H(+)</text>
        <dbReference type="Rhea" id="RHEA:10596"/>
        <dbReference type="Rhea" id="RHEA-COMP:10136"/>
        <dbReference type="Rhea" id="RHEA-COMP:20101"/>
        <dbReference type="ChEBI" id="CHEBI:15378"/>
        <dbReference type="ChEBI" id="CHEBI:30616"/>
        <dbReference type="ChEBI" id="CHEBI:46858"/>
        <dbReference type="ChEBI" id="CHEBI:61978"/>
        <dbReference type="ChEBI" id="CHEBI:456216"/>
        <dbReference type="EC" id="2.7.10.1"/>
    </reaction>
</comment>
<proteinExistence type="predicted"/>
<evidence type="ECO:0000256" key="4">
    <source>
        <dbReference type="PROSITE-ProRule" id="PRU10141"/>
    </source>
</evidence>
<evidence type="ECO:0000256" key="2">
    <source>
        <dbReference type="ARBA" id="ARBA00022840"/>
    </source>
</evidence>
<dbReference type="InterPro" id="IPR008266">
    <property type="entry name" value="Tyr_kinase_AS"/>
</dbReference>
<dbReference type="RefSeq" id="XP_035667026.1">
    <property type="nucleotide sequence ID" value="XM_035811133.1"/>
</dbReference>
<keyword evidence="2 4" id="KW-0067">ATP-binding</keyword>
<sequence length="793" mass="88789">MFSAAVVAVVLGLCGGVAKAIFDADLPKVDKSSIHVENLVQRENGNWTLDFKVTWDRPNGTDLEGYMVKLTDWFSHSVRPEDFPSYDGPIDDIGWPFPGLGGMTFPPITVQTDREKLEQRGFTFTDTESITYEGKWLSHAYDFEIICLQGGNSGGSENQKIFTADCYSSTGDREFCKTQPVLYSSQPANLTLLGLSCQNGTGGASFTAVFSWLRPVQVAQGHAVLLYAIRLVVGDQATNDPQFDVFVSENSTRDDLDPIYYKIEELRLGESYELQVTPLVNMTYPQSSQYGNKDQLTFNTTISNTDRCASWTGGKAWKEDRSSSEGGSVLVTVLPVLSVATVLLLGSAVAVCLCRRHRDSSRTYTGLSFFPILPKSDWKPPVAPRPQHDFGQWELSRGLLEVEKEPIGKGAFGLVFRAIAVGLDKNPLPVTVAVKTLPEHPTNEQRQDFLDEIQTILDIGPHPNILGMRGCCTMSDPLYLVVEYMPYGDLLHFLWECRQPAAHKEDPIYQFQEKGVYQVARQVARGMEYLAQKRFIHGDLAARNVLVGDGLIVKISDFGLSSDIYHRGYMRENVGRKIPLKWVSPERIYGGGRCTIKSDVWSFGVLLYELVTLGGVPYPGMTMRQIMDKLKNGYRMERPDDCSILLYDVMKRCWKWKPVERPSFSDLFNEFDSILNFDADYTRVLQAIPMGDEHDYSREIGAEDDVTMTKEEDVGSEISDVTDAEEKEEEKKDGVAIETETSYLPMADRKGHCITSKTPAEDKDSGYCGDLTASPQKNQPVRYENDVSNVEDT</sequence>